<dbReference type="STRING" id="36087.A0A077Z8S6"/>
<reference evidence="6" key="1">
    <citation type="submission" date="2014-01" db="EMBL/GenBank/DDBJ databases">
        <authorList>
            <person name="Aslett M."/>
        </authorList>
    </citation>
    <scope>NUCLEOTIDE SEQUENCE</scope>
</reference>
<dbReference type="InterPro" id="IPR003958">
    <property type="entry name" value="CBFA_NFYB_domain"/>
</dbReference>
<feature type="region of interest" description="Disordered" evidence="4">
    <location>
        <begin position="117"/>
        <end position="138"/>
    </location>
</feature>
<dbReference type="InterPro" id="IPR051377">
    <property type="entry name" value="DNA_Pol-Epsilon_Subunit"/>
</dbReference>
<comment type="subcellular location">
    <subcellularLocation>
        <location evidence="1">Nucleus</location>
    </subcellularLocation>
</comment>
<evidence type="ECO:0000256" key="1">
    <source>
        <dbReference type="ARBA" id="ARBA00004123"/>
    </source>
</evidence>
<accession>A0A077Z8S6</accession>
<evidence type="ECO:0000256" key="2">
    <source>
        <dbReference type="ARBA" id="ARBA00023242"/>
    </source>
</evidence>
<proteinExistence type="predicted"/>
<gene>
    <name evidence="6" type="ORF">TTRE_0000515501</name>
</gene>
<dbReference type="GO" id="GO:0031490">
    <property type="term" value="F:chromatin DNA binding"/>
    <property type="evidence" value="ECO:0007669"/>
    <property type="project" value="TreeGrafter"/>
</dbReference>
<keyword evidence="7" id="KW-1185">Reference proteome</keyword>
<dbReference type="Proteomes" id="UP000030665">
    <property type="component" value="Unassembled WGS sequence"/>
</dbReference>
<dbReference type="Gene3D" id="1.10.20.10">
    <property type="entry name" value="Histone, subunit A"/>
    <property type="match status" value="1"/>
</dbReference>
<evidence type="ECO:0000313" key="7">
    <source>
        <dbReference type="Proteomes" id="UP000030665"/>
    </source>
</evidence>
<dbReference type="GO" id="GO:0008622">
    <property type="term" value="C:epsilon DNA polymerase complex"/>
    <property type="evidence" value="ECO:0007669"/>
    <property type="project" value="TreeGrafter"/>
</dbReference>
<dbReference type="InterPro" id="IPR009072">
    <property type="entry name" value="Histone-fold"/>
</dbReference>
<dbReference type="CDD" id="cd22928">
    <property type="entry name" value="HFD_POLE3_DPB4"/>
    <property type="match status" value="1"/>
</dbReference>
<dbReference type="PANTHER" id="PTHR46172:SF1">
    <property type="entry name" value="DNA POLYMERASE EPSILON SUBUNIT 3"/>
    <property type="match status" value="1"/>
</dbReference>
<dbReference type="GO" id="GO:0046982">
    <property type="term" value="F:protein heterodimerization activity"/>
    <property type="evidence" value="ECO:0007669"/>
    <property type="project" value="InterPro"/>
</dbReference>
<dbReference type="EMBL" id="HG806090">
    <property type="protein sequence ID" value="CDW56872.1"/>
    <property type="molecule type" value="Genomic_DNA"/>
</dbReference>
<feature type="domain" description="Transcription factor CBF/NF-Y/archaeal histone" evidence="5">
    <location>
        <begin position="9"/>
        <end position="70"/>
    </location>
</feature>
<evidence type="ECO:0000313" key="6">
    <source>
        <dbReference type="EMBL" id="CDW56872.1"/>
    </source>
</evidence>
<keyword evidence="2" id="KW-0539">Nucleus</keyword>
<protein>
    <recommendedName>
        <fullName evidence="3">DNA polymerase epsilon subunit 3</fullName>
    </recommendedName>
</protein>
<dbReference type="GO" id="GO:0006974">
    <property type="term" value="P:DNA damage response"/>
    <property type="evidence" value="ECO:0007669"/>
    <property type="project" value="TreeGrafter"/>
</dbReference>
<dbReference type="PANTHER" id="PTHR46172">
    <property type="entry name" value="DNA POLYMERASE EPSILON SUBUNIT 3"/>
    <property type="match status" value="1"/>
</dbReference>
<dbReference type="Pfam" id="PF00808">
    <property type="entry name" value="CBFD_NFYB_HMF"/>
    <property type="match status" value="1"/>
</dbReference>
<name>A0A077Z8S6_TRITR</name>
<organism evidence="6 7">
    <name type="scientific">Trichuris trichiura</name>
    <name type="common">Whipworm</name>
    <name type="synonym">Trichocephalus trichiurus</name>
    <dbReference type="NCBI Taxonomy" id="36087"/>
    <lineage>
        <taxon>Eukaryota</taxon>
        <taxon>Metazoa</taxon>
        <taxon>Ecdysozoa</taxon>
        <taxon>Nematoda</taxon>
        <taxon>Enoplea</taxon>
        <taxon>Dorylaimia</taxon>
        <taxon>Trichinellida</taxon>
        <taxon>Trichuridae</taxon>
        <taxon>Trichuris</taxon>
    </lineage>
</organism>
<evidence type="ECO:0000256" key="4">
    <source>
        <dbReference type="SAM" id="MobiDB-lite"/>
    </source>
</evidence>
<sequence length="237" mass="26304">MKQEIEILNLPMSAVTRISKLVAPNIKFTEEAKLAVNRAAGMFVLYTSMMAWEVATTQKRKTIRSTDIIKFLNDSGQEDIVAALSTFDDRFKKAQKSKNSTDEVIVLEDQEVDEGRAESSCTLANSDSSSDQPAKPLRRAPVEHVIPQEHLEALRSSPALLKLLQSSTNLRSLLVWIDRHPTPSAAFDYALKEPDFRRFCSLCLNTLSGEPKGSAVTLGEQPTAESMIMALLNNDYS</sequence>
<reference evidence="6" key="2">
    <citation type="submission" date="2014-03" db="EMBL/GenBank/DDBJ databases">
        <title>The whipworm genome and dual-species transcriptomics of an intimate host-pathogen interaction.</title>
        <authorList>
            <person name="Foth B.J."/>
            <person name="Tsai I.J."/>
            <person name="Reid A.J."/>
            <person name="Bancroft A.J."/>
            <person name="Nichol S."/>
            <person name="Tracey A."/>
            <person name="Holroyd N."/>
            <person name="Cotton J.A."/>
            <person name="Stanley E.J."/>
            <person name="Zarowiecki M."/>
            <person name="Liu J.Z."/>
            <person name="Huckvale T."/>
            <person name="Cooper P.J."/>
            <person name="Grencis R.K."/>
            <person name="Berriman M."/>
        </authorList>
    </citation>
    <scope>NUCLEOTIDE SEQUENCE [LARGE SCALE GENOMIC DNA]</scope>
</reference>
<dbReference type="GO" id="GO:0008623">
    <property type="term" value="C:CHRAC"/>
    <property type="evidence" value="ECO:0007669"/>
    <property type="project" value="TreeGrafter"/>
</dbReference>
<dbReference type="GO" id="GO:0031507">
    <property type="term" value="P:heterochromatin formation"/>
    <property type="evidence" value="ECO:0007669"/>
    <property type="project" value="TreeGrafter"/>
</dbReference>
<evidence type="ECO:0000256" key="3">
    <source>
        <dbReference type="ARBA" id="ARBA00039793"/>
    </source>
</evidence>
<dbReference type="SUPFAM" id="SSF47113">
    <property type="entry name" value="Histone-fold"/>
    <property type="match status" value="1"/>
</dbReference>
<dbReference type="GO" id="GO:0006272">
    <property type="term" value="P:leading strand elongation"/>
    <property type="evidence" value="ECO:0007669"/>
    <property type="project" value="TreeGrafter"/>
</dbReference>
<feature type="compositionally biased region" description="Polar residues" evidence="4">
    <location>
        <begin position="119"/>
        <end position="132"/>
    </location>
</feature>
<evidence type="ECO:0000259" key="5">
    <source>
        <dbReference type="Pfam" id="PF00808"/>
    </source>
</evidence>
<dbReference type="OrthoDB" id="1707486at2759"/>
<dbReference type="AlphaFoldDB" id="A0A077Z8S6"/>